<comment type="similarity">
    <text evidence="1 6 7">Belongs to the peptidase S8 family.</text>
</comment>
<evidence type="ECO:0000256" key="5">
    <source>
        <dbReference type="PIRSR" id="PIRSR615500-1"/>
    </source>
</evidence>
<dbReference type="InterPro" id="IPR015500">
    <property type="entry name" value="Peptidase_S8_subtilisin-rel"/>
</dbReference>
<protein>
    <submittedName>
        <fullName evidence="10">Serine protease</fullName>
    </submittedName>
</protein>
<reference evidence="10 11" key="1">
    <citation type="submission" date="2020-03" db="EMBL/GenBank/DDBJ databases">
        <title>Whole genome shotgun sequence of Phytohabitans houttuyneae NBRC 108639.</title>
        <authorList>
            <person name="Komaki H."/>
            <person name="Tamura T."/>
        </authorList>
    </citation>
    <scope>NUCLEOTIDE SEQUENCE [LARGE SCALE GENOMIC DNA]</scope>
    <source>
        <strain evidence="10 11">NBRC 108639</strain>
    </source>
</reference>
<feature type="active site" description="Charge relay system" evidence="5 6">
    <location>
        <position position="215"/>
    </location>
</feature>
<evidence type="ECO:0000313" key="11">
    <source>
        <dbReference type="Proteomes" id="UP000482800"/>
    </source>
</evidence>
<proteinExistence type="inferred from homology"/>
<evidence type="ECO:0000256" key="6">
    <source>
        <dbReference type="PROSITE-ProRule" id="PRU01240"/>
    </source>
</evidence>
<reference evidence="10 11" key="2">
    <citation type="submission" date="2020-03" db="EMBL/GenBank/DDBJ databases">
        <authorList>
            <person name="Ichikawa N."/>
            <person name="Kimura A."/>
            <person name="Kitahashi Y."/>
            <person name="Uohara A."/>
        </authorList>
    </citation>
    <scope>NUCLEOTIDE SEQUENCE [LARGE SCALE GENOMIC DNA]</scope>
    <source>
        <strain evidence="10 11">NBRC 108639</strain>
    </source>
</reference>
<dbReference type="InterPro" id="IPR036852">
    <property type="entry name" value="Peptidase_S8/S53_dom_sf"/>
</dbReference>
<dbReference type="PROSITE" id="PS00138">
    <property type="entry name" value="SUBTILASE_SER"/>
    <property type="match status" value="1"/>
</dbReference>
<dbReference type="InterPro" id="IPR022398">
    <property type="entry name" value="Peptidase_S8_His-AS"/>
</dbReference>
<evidence type="ECO:0000259" key="9">
    <source>
        <dbReference type="Pfam" id="PF00082"/>
    </source>
</evidence>
<dbReference type="InterPro" id="IPR050131">
    <property type="entry name" value="Peptidase_S8_subtilisin-like"/>
</dbReference>
<keyword evidence="11" id="KW-1185">Reference proteome</keyword>
<feature type="active site" description="Charge relay system" evidence="5 6">
    <location>
        <position position="426"/>
    </location>
</feature>
<comment type="caution">
    <text evidence="10">The sequence shown here is derived from an EMBL/GenBank/DDBJ whole genome shotgun (WGS) entry which is preliminary data.</text>
</comment>
<dbReference type="PROSITE" id="PS00137">
    <property type="entry name" value="SUBTILASE_HIS"/>
    <property type="match status" value="1"/>
</dbReference>
<dbReference type="Gene3D" id="3.40.50.200">
    <property type="entry name" value="Peptidase S8/S53 domain"/>
    <property type="match status" value="1"/>
</dbReference>
<gene>
    <name evidence="10" type="ORF">Phou_052880</name>
</gene>
<feature type="active site" description="Charge relay system" evidence="5 6">
    <location>
        <position position="248"/>
    </location>
</feature>
<dbReference type="AlphaFoldDB" id="A0A6V8KFH3"/>
<feature type="chain" id="PRO_5039056641" evidence="8">
    <location>
        <begin position="24"/>
        <end position="1088"/>
    </location>
</feature>
<dbReference type="RefSeq" id="WP_173059836.1">
    <property type="nucleotide sequence ID" value="NZ_BAABGO010000026.1"/>
</dbReference>
<dbReference type="SUPFAM" id="SSF52743">
    <property type="entry name" value="Subtilisin-like"/>
    <property type="match status" value="1"/>
</dbReference>
<dbReference type="EMBL" id="BLPF01000002">
    <property type="protein sequence ID" value="GFJ81108.1"/>
    <property type="molecule type" value="Genomic_DNA"/>
</dbReference>
<keyword evidence="2 6" id="KW-0645">Protease</keyword>
<evidence type="ECO:0000256" key="7">
    <source>
        <dbReference type="RuleBase" id="RU003355"/>
    </source>
</evidence>
<dbReference type="PANTHER" id="PTHR43806:SF11">
    <property type="entry name" value="CEREVISIN-RELATED"/>
    <property type="match status" value="1"/>
</dbReference>
<name>A0A6V8KFH3_9ACTN</name>
<keyword evidence="3 6" id="KW-0378">Hydrolase</keyword>
<dbReference type="PROSITE" id="PS00136">
    <property type="entry name" value="SUBTILASE_ASP"/>
    <property type="match status" value="1"/>
</dbReference>
<dbReference type="PROSITE" id="PS51892">
    <property type="entry name" value="SUBTILASE"/>
    <property type="match status" value="1"/>
</dbReference>
<keyword evidence="8" id="KW-0732">Signal</keyword>
<evidence type="ECO:0000256" key="3">
    <source>
        <dbReference type="ARBA" id="ARBA00022801"/>
    </source>
</evidence>
<dbReference type="InterPro" id="IPR023828">
    <property type="entry name" value="Peptidase_S8_Ser-AS"/>
</dbReference>
<evidence type="ECO:0000256" key="4">
    <source>
        <dbReference type="ARBA" id="ARBA00022825"/>
    </source>
</evidence>
<dbReference type="InterPro" id="IPR000209">
    <property type="entry name" value="Peptidase_S8/S53_dom"/>
</dbReference>
<sequence>MLRHRRLLAFGTLGAVLATQLIAGEPAGARPTAPVSTAAAPAATPVSTEPGQTRVVTLLTGDRVSVTAGQLTVSPRAGVQFLRFRRDEADYIVPSDAIALLKADRLDDRLFNVSALLDFEFDKLSYLPLVVSDAAAVRGLATEQRLAAVDGFATKVPVTDLATTWQTTKASLTGGKIWLDGVRESTLDVSVPMIGTPAAWAAGYDGTGVTVAVLDTGVDDTHPDLAGSVVARRNFVTEMETGLDLNGHGTHVASTIAGSGAASGGRYKGVAPGVDLLDGKVCWNVQGRGNCSDSAILAAMQWAAESGAKVVNLSLGGPDEIGVDPLEQAINDLSAEYGTLFVCSAGNVPLKPIPVGSPSTADAALSVANFDKTGALHWSSLQGPRIGDYAVKPDIGGPGTDIYAARSPSALAHMPEGPYVPLTGTSMASPHVAGAAALLAHAHPDWKGGQLKETLMASAVTAPDLDVFAQGAGIVNVARALGQQVTVTPASLSVGALAWPHTEAPTARTMTYHNRGDAPLTLDLALDGNAPDGLLALSATTVTVPAGGDASVDVVVDETASDAYGFYSGRIVATGGAVSLRTPFSVYLEPPAATLRVTAIDRNGSPPANVMMTLIKPDPSSAEDAVYYTASRSRRAPLNSTWHITAYIVDEDGTTTMVTSNKVVITGDMEVVLDARKARPLDITVPDPRASAYNAAAVVNRTADGLYTHSGISGDLRALRTADIGPKGLPGVITQVHAVFQARPEKGRAPSVYQVGWRTEGSFITGLVKHVKRRELATVDVGYARNATDVRAWRTNAIYEPSLGGAFPLTSDLPPVVAPARRTEYYTGDLRWRSTLRFQSTVDDSLVHDLMQAKEPSYRSGRRYGERWNGAVLNTTLTPLYEGSPAVVRQGDTFWANFGAWADGEGHVGFPYPVTNHHLSLHRGDVLLGEFTGTFGNFGNWDVSAEPATYRMSYSADLPAPFRLSSRVESVWTFTSSAEQQNELPLTSVGFRPSLGLENSARAGSTVAVPLTFAQQATAAKVRSVSVSVSFDGGATWSAVPAVNLLGTYTAAVSHPRGRSGFVSLRATAVDAKGNSVTTTVLRAYQLT</sequence>
<dbReference type="PANTHER" id="PTHR43806">
    <property type="entry name" value="PEPTIDASE S8"/>
    <property type="match status" value="1"/>
</dbReference>
<evidence type="ECO:0000256" key="2">
    <source>
        <dbReference type="ARBA" id="ARBA00022670"/>
    </source>
</evidence>
<keyword evidence="4 6" id="KW-0720">Serine protease</keyword>
<evidence type="ECO:0000256" key="8">
    <source>
        <dbReference type="SAM" id="SignalP"/>
    </source>
</evidence>
<accession>A0A6V8KFH3</accession>
<dbReference type="InterPro" id="IPR023827">
    <property type="entry name" value="Peptidase_S8_Asp-AS"/>
</dbReference>
<feature type="domain" description="Peptidase S8/S53" evidence="9">
    <location>
        <begin position="206"/>
        <end position="473"/>
    </location>
</feature>
<dbReference type="GO" id="GO:0006508">
    <property type="term" value="P:proteolysis"/>
    <property type="evidence" value="ECO:0007669"/>
    <property type="project" value="UniProtKB-KW"/>
</dbReference>
<organism evidence="10 11">
    <name type="scientific">Phytohabitans houttuyneae</name>
    <dbReference type="NCBI Taxonomy" id="1076126"/>
    <lineage>
        <taxon>Bacteria</taxon>
        <taxon>Bacillati</taxon>
        <taxon>Actinomycetota</taxon>
        <taxon>Actinomycetes</taxon>
        <taxon>Micromonosporales</taxon>
        <taxon>Micromonosporaceae</taxon>
    </lineage>
</organism>
<dbReference type="Pfam" id="PF00082">
    <property type="entry name" value="Peptidase_S8"/>
    <property type="match status" value="1"/>
</dbReference>
<evidence type="ECO:0000313" key="10">
    <source>
        <dbReference type="EMBL" id="GFJ81108.1"/>
    </source>
</evidence>
<dbReference type="Proteomes" id="UP000482800">
    <property type="component" value="Unassembled WGS sequence"/>
</dbReference>
<feature type="signal peptide" evidence="8">
    <location>
        <begin position="1"/>
        <end position="23"/>
    </location>
</feature>
<dbReference type="PRINTS" id="PR00723">
    <property type="entry name" value="SUBTILISIN"/>
</dbReference>
<dbReference type="GO" id="GO:0004252">
    <property type="term" value="F:serine-type endopeptidase activity"/>
    <property type="evidence" value="ECO:0007669"/>
    <property type="project" value="UniProtKB-UniRule"/>
</dbReference>
<evidence type="ECO:0000256" key="1">
    <source>
        <dbReference type="ARBA" id="ARBA00011073"/>
    </source>
</evidence>